<feature type="domain" description="STAS" evidence="3">
    <location>
        <begin position="4"/>
        <end position="102"/>
    </location>
</feature>
<dbReference type="EMBL" id="JARWAF010000023">
    <property type="protein sequence ID" value="MDJ1645393.1"/>
    <property type="molecule type" value="Genomic_DNA"/>
</dbReference>
<dbReference type="NCBIfam" id="TIGR00377">
    <property type="entry name" value="ant_ant_sig"/>
    <property type="match status" value="1"/>
</dbReference>
<dbReference type="Pfam" id="PF01740">
    <property type="entry name" value="STAS"/>
    <property type="match status" value="1"/>
</dbReference>
<dbReference type="InterPro" id="IPR002645">
    <property type="entry name" value="STAS_dom"/>
</dbReference>
<dbReference type="PROSITE" id="PS50801">
    <property type="entry name" value="STAS"/>
    <property type="match status" value="1"/>
</dbReference>
<dbReference type="Gene3D" id="3.30.750.24">
    <property type="entry name" value="STAS domain"/>
    <property type="match status" value="1"/>
</dbReference>
<dbReference type="SUPFAM" id="SSF52091">
    <property type="entry name" value="SpoIIaa-like"/>
    <property type="match status" value="1"/>
</dbReference>
<reference evidence="4 5" key="1">
    <citation type="submission" date="2023-04" db="EMBL/GenBank/DDBJ databases">
        <title>A novel species of the genus Streptomyces: Streptomyces pakalii sp. nov. isolated from a Mexican soil jungle.</title>
        <authorList>
            <person name="Chavez-Hernandez M.A."/>
            <person name="Ortiz-Alvarez J."/>
            <person name="Villa-Tanaca L."/>
            <person name="Hernandez-Rodriguez C."/>
        </authorList>
    </citation>
    <scope>NUCLEOTIDE SEQUENCE [LARGE SCALE GENOMIC DNA]</scope>
    <source>
        <strain evidence="4 5">ENCB-J15</strain>
    </source>
</reference>
<dbReference type="CDD" id="cd07043">
    <property type="entry name" value="STAS_anti-anti-sigma_factors"/>
    <property type="match status" value="1"/>
</dbReference>
<evidence type="ECO:0000256" key="1">
    <source>
        <dbReference type="ARBA" id="ARBA00009013"/>
    </source>
</evidence>
<accession>A0ABT7DIL7</accession>
<dbReference type="PANTHER" id="PTHR33495">
    <property type="entry name" value="ANTI-SIGMA FACTOR ANTAGONIST TM_1081-RELATED-RELATED"/>
    <property type="match status" value="1"/>
</dbReference>
<dbReference type="InterPro" id="IPR036513">
    <property type="entry name" value="STAS_dom_sf"/>
</dbReference>
<gene>
    <name evidence="4" type="ORF">P5W92_34045</name>
</gene>
<evidence type="ECO:0000259" key="3">
    <source>
        <dbReference type="PROSITE" id="PS50801"/>
    </source>
</evidence>
<evidence type="ECO:0000256" key="2">
    <source>
        <dbReference type="RuleBase" id="RU003749"/>
    </source>
</evidence>
<proteinExistence type="inferred from homology"/>
<protein>
    <recommendedName>
        <fullName evidence="2">Anti-sigma factor antagonist</fullName>
    </recommendedName>
</protein>
<keyword evidence="5" id="KW-1185">Reference proteome</keyword>
<organism evidence="4 5">
    <name type="scientific">Streptomyces pakalii</name>
    <dbReference type="NCBI Taxonomy" id="3036494"/>
    <lineage>
        <taxon>Bacteria</taxon>
        <taxon>Bacillati</taxon>
        <taxon>Actinomycetota</taxon>
        <taxon>Actinomycetes</taxon>
        <taxon>Kitasatosporales</taxon>
        <taxon>Streptomycetaceae</taxon>
        <taxon>Streptomyces</taxon>
    </lineage>
</organism>
<evidence type="ECO:0000313" key="4">
    <source>
        <dbReference type="EMBL" id="MDJ1645393.1"/>
    </source>
</evidence>
<name>A0ABT7DIL7_9ACTN</name>
<dbReference type="RefSeq" id="WP_283901378.1">
    <property type="nucleotide sequence ID" value="NZ_JARWAF010000023.1"/>
</dbReference>
<evidence type="ECO:0000313" key="5">
    <source>
        <dbReference type="Proteomes" id="UP001237194"/>
    </source>
</evidence>
<dbReference type="InterPro" id="IPR003658">
    <property type="entry name" value="Anti-sigma_ant"/>
</dbReference>
<dbReference type="PANTHER" id="PTHR33495:SF2">
    <property type="entry name" value="ANTI-SIGMA FACTOR ANTAGONIST TM_1081-RELATED"/>
    <property type="match status" value="1"/>
</dbReference>
<dbReference type="Proteomes" id="UP001237194">
    <property type="component" value="Unassembled WGS sequence"/>
</dbReference>
<comment type="caution">
    <text evidence="4">The sequence shown here is derived from an EMBL/GenBank/DDBJ whole genome shotgun (WGS) entry which is preliminary data.</text>
</comment>
<sequence length="122" mass="12888">MAQVSTDAASGPQVLVLRLSGALDYESEDIVSQQLRHHIALSDAPDIVLNLADVSFCDSTGLNTLLRAFHAARDRDAHLTLAEAPAHLARILAVTGIDKVMLITGTNEPPAEPEGLGRLAPS</sequence>
<comment type="similarity">
    <text evidence="1 2">Belongs to the anti-sigma-factor antagonist family.</text>
</comment>